<keyword evidence="4" id="KW-0812">Transmembrane</keyword>
<comment type="similarity">
    <text evidence="8">Belongs to the TonB-dependent receptor family.</text>
</comment>
<evidence type="ECO:0000256" key="7">
    <source>
        <dbReference type="ARBA" id="ARBA00023237"/>
    </source>
</evidence>
<dbReference type="Pfam" id="PF07715">
    <property type="entry name" value="Plug"/>
    <property type="match status" value="1"/>
</dbReference>
<dbReference type="Gene3D" id="2.170.130.10">
    <property type="entry name" value="TonB-dependent receptor, plug domain"/>
    <property type="match status" value="1"/>
</dbReference>
<dbReference type="Pfam" id="PF00593">
    <property type="entry name" value="TonB_dep_Rec_b-barrel"/>
    <property type="match status" value="1"/>
</dbReference>
<keyword evidence="7" id="KW-0998">Cell outer membrane</keyword>
<keyword evidence="6 8" id="KW-0472">Membrane</keyword>
<evidence type="ECO:0000256" key="1">
    <source>
        <dbReference type="ARBA" id="ARBA00004571"/>
    </source>
</evidence>
<evidence type="ECO:0000313" key="11">
    <source>
        <dbReference type="EMBL" id="MDT0632415.1"/>
    </source>
</evidence>
<evidence type="ECO:0000259" key="10">
    <source>
        <dbReference type="Pfam" id="PF07715"/>
    </source>
</evidence>
<feature type="domain" description="TonB-dependent receptor-like beta-barrel" evidence="9">
    <location>
        <begin position="323"/>
        <end position="571"/>
    </location>
</feature>
<proteinExistence type="inferred from homology"/>
<dbReference type="Proteomes" id="UP001267426">
    <property type="component" value="Unassembled WGS sequence"/>
</dbReference>
<evidence type="ECO:0000256" key="8">
    <source>
        <dbReference type="RuleBase" id="RU003357"/>
    </source>
</evidence>
<dbReference type="Gene3D" id="2.40.170.20">
    <property type="entry name" value="TonB-dependent receptor, beta-barrel domain"/>
    <property type="match status" value="1"/>
</dbReference>
<evidence type="ECO:0000256" key="5">
    <source>
        <dbReference type="ARBA" id="ARBA00023077"/>
    </source>
</evidence>
<comment type="subcellular location">
    <subcellularLocation>
        <location evidence="1">Cell outer membrane</location>
        <topology evidence="1">Multi-pass membrane protein</topology>
    </subcellularLocation>
</comment>
<dbReference type="InterPro" id="IPR039426">
    <property type="entry name" value="TonB-dep_rcpt-like"/>
</dbReference>
<sequence length="598" mass="61627">MPVAGVLARDPAVLADVARLVPSAVAPTNSRGETLLYLRGAGERQTAVLLDGAPLTVPWDRRLNLALVPAGVVGSLDVVRGPASLAWGPNAAGGALDLVPRALPSDGALTEAEASGGLPARGRLAATALRRRGPWSLTGSADASASAGDALAARLPFSQDAGALRTNTDRRAASALGRVVWEPAGPHRPTLAVTALAVTAAQGVAPEGHLDPAAERVRFWRIPSWQQAALVVRGRIPARVVGLDATAWASGARQTIDQFAGADYDAREGGEESRDRTAGGRLVAHAVGGAGTVRLVAHGHVSTHDEGGPNAEPERFREAGWRLGVEAEGEMGPVALLAGAALDGFDPLKTAGRTSSGGFRSVALVVRAEAPVGLARVWAGVSRAGRFPTLRELFGEALGRFALNPDLRPEATWQGEVGARAEGRRVSGRAAVFVRRTAGTIEQERLPDGRRRRVNLGGSRAVGVEAEAALRLGGAARLDASGTVLHLRGWTDDADGLRLPERPAALGRLALTVLPARGWTAAAEFLATGPAVSLAPGGMADLPASVVLGGRVGYRWAVGRGLLGAFVRVDNAGDAAVFPQAGLPAPGREVRAGLRWVG</sequence>
<evidence type="ECO:0000256" key="3">
    <source>
        <dbReference type="ARBA" id="ARBA00022452"/>
    </source>
</evidence>
<comment type="caution">
    <text evidence="11">The sequence shown here is derived from an EMBL/GenBank/DDBJ whole genome shotgun (WGS) entry which is preliminary data.</text>
</comment>
<organism evidence="11 12">
    <name type="scientific">Rubrivirga litoralis</name>
    <dbReference type="NCBI Taxonomy" id="3075598"/>
    <lineage>
        <taxon>Bacteria</taxon>
        <taxon>Pseudomonadati</taxon>
        <taxon>Rhodothermota</taxon>
        <taxon>Rhodothermia</taxon>
        <taxon>Rhodothermales</taxon>
        <taxon>Rubricoccaceae</taxon>
        <taxon>Rubrivirga</taxon>
    </lineage>
</organism>
<dbReference type="InterPro" id="IPR037066">
    <property type="entry name" value="Plug_dom_sf"/>
</dbReference>
<keyword evidence="5 8" id="KW-0798">TonB box</keyword>
<dbReference type="InterPro" id="IPR036942">
    <property type="entry name" value="Beta-barrel_TonB_sf"/>
</dbReference>
<dbReference type="EMBL" id="JAVRHT010000027">
    <property type="protein sequence ID" value="MDT0632415.1"/>
    <property type="molecule type" value="Genomic_DNA"/>
</dbReference>
<evidence type="ECO:0000256" key="2">
    <source>
        <dbReference type="ARBA" id="ARBA00022448"/>
    </source>
</evidence>
<accession>A0ABU3BSZ5</accession>
<name>A0ABU3BSZ5_9BACT</name>
<keyword evidence="3" id="KW-1134">Transmembrane beta strand</keyword>
<keyword evidence="12" id="KW-1185">Reference proteome</keyword>
<dbReference type="PANTHER" id="PTHR30069">
    <property type="entry name" value="TONB-DEPENDENT OUTER MEMBRANE RECEPTOR"/>
    <property type="match status" value="1"/>
</dbReference>
<dbReference type="InterPro" id="IPR000531">
    <property type="entry name" value="Beta-barrel_TonB"/>
</dbReference>
<protein>
    <submittedName>
        <fullName evidence="11">TonB-dependent receptor</fullName>
    </submittedName>
</protein>
<evidence type="ECO:0000313" key="12">
    <source>
        <dbReference type="Proteomes" id="UP001267426"/>
    </source>
</evidence>
<dbReference type="InterPro" id="IPR012910">
    <property type="entry name" value="Plug_dom"/>
</dbReference>
<dbReference type="RefSeq" id="WP_311664272.1">
    <property type="nucleotide sequence ID" value="NZ_JAVRHT010000027.1"/>
</dbReference>
<feature type="domain" description="TonB-dependent receptor plug" evidence="10">
    <location>
        <begin position="14"/>
        <end position="95"/>
    </location>
</feature>
<dbReference type="PANTHER" id="PTHR30069:SF28">
    <property type="entry name" value="TONB-DEPENDENT RECEPTOR YNCD-RELATED"/>
    <property type="match status" value="1"/>
</dbReference>
<evidence type="ECO:0000259" key="9">
    <source>
        <dbReference type="Pfam" id="PF00593"/>
    </source>
</evidence>
<keyword evidence="2" id="KW-0813">Transport</keyword>
<evidence type="ECO:0000256" key="6">
    <source>
        <dbReference type="ARBA" id="ARBA00023136"/>
    </source>
</evidence>
<gene>
    <name evidence="11" type="ORF">RM540_11705</name>
</gene>
<dbReference type="SUPFAM" id="SSF56935">
    <property type="entry name" value="Porins"/>
    <property type="match status" value="1"/>
</dbReference>
<reference evidence="11 12" key="1">
    <citation type="submission" date="2023-09" db="EMBL/GenBank/DDBJ databases">
        <authorList>
            <person name="Rey-Velasco X."/>
        </authorList>
    </citation>
    <scope>NUCLEOTIDE SEQUENCE [LARGE SCALE GENOMIC DNA]</scope>
    <source>
        <strain evidence="11 12">F394</strain>
    </source>
</reference>
<evidence type="ECO:0000256" key="4">
    <source>
        <dbReference type="ARBA" id="ARBA00022692"/>
    </source>
</evidence>
<keyword evidence="11" id="KW-0675">Receptor</keyword>